<dbReference type="OrthoDB" id="9811959at2"/>
<proteinExistence type="predicted"/>
<dbReference type="InterPro" id="IPR012657">
    <property type="entry name" value="23S_rRNA-intervening_sequence"/>
</dbReference>
<evidence type="ECO:0000313" key="2">
    <source>
        <dbReference type="Proteomes" id="UP000275719"/>
    </source>
</evidence>
<name>A0A3P3W5C7_9FLAO</name>
<keyword evidence="2" id="KW-1185">Reference proteome</keyword>
<sequence length="116" mass="13239">MMHTDLKVYQKSLDFVISIYQITAGFPSEEKYGLTSQLRRAAVSIPCNIAEGVSKNSTKDYIRFLYISLGSTSEIECLLEISQRLTYCKSTTFQINDLTIIKKMLIKLIASLKMRE</sequence>
<dbReference type="Proteomes" id="UP000275719">
    <property type="component" value="Unassembled WGS sequence"/>
</dbReference>
<dbReference type="PANTHER" id="PTHR38471:SF2">
    <property type="entry name" value="FOUR HELIX BUNDLE PROTEIN"/>
    <property type="match status" value="1"/>
</dbReference>
<dbReference type="Pfam" id="PF05635">
    <property type="entry name" value="23S_rRNA_IVP"/>
    <property type="match status" value="1"/>
</dbReference>
<dbReference type="NCBIfam" id="TIGR02436">
    <property type="entry name" value="four helix bundle protein"/>
    <property type="match status" value="1"/>
</dbReference>
<protein>
    <submittedName>
        <fullName evidence="1">Four helix bundle protein</fullName>
    </submittedName>
</protein>
<dbReference type="EMBL" id="RQVQ01000025">
    <property type="protein sequence ID" value="RRJ89577.1"/>
    <property type="molecule type" value="Genomic_DNA"/>
</dbReference>
<comment type="caution">
    <text evidence="1">The sequence shown here is derived from an EMBL/GenBank/DDBJ whole genome shotgun (WGS) entry which is preliminary data.</text>
</comment>
<dbReference type="CDD" id="cd16377">
    <property type="entry name" value="23S_rRNA_IVP_like"/>
    <property type="match status" value="1"/>
</dbReference>
<accession>A0A3P3W5C7</accession>
<gene>
    <name evidence="1" type="ORF">EG240_11310</name>
</gene>
<dbReference type="InterPro" id="IPR036583">
    <property type="entry name" value="23S_rRNA_IVS_sf"/>
</dbReference>
<reference evidence="1 2" key="1">
    <citation type="submission" date="2018-11" db="EMBL/GenBank/DDBJ databases">
        <title>Flavobacterium sp. nov., YIM 102701-2 draft genome.</title>
        <authorList>
            <person name="Li G."/>
            <person name="Jiang Y."/>
        </authorList>
    </citation>
    <scope>NUCLEOTIDE SEQUENCE [LARGE SCALE GENOMIC DNA]</scope>
    <source>
        <strain evidence="1 2">YIM 102701-2</strain>
    </source>
</reference>
<dbReference type="Gene3D" id="1.20.1440.60">
    <property type="entry name" value="23S rRNA-intervening sequence"/>
    <property type="match status" value="1"/>
</dbReference>
<dbReference type="AlphaFoldDB" id="A0A3P3W5C7"/>
<organism evidence="1 2">
    <name type="scientific">Paenimyroides tangerinum</name>
    <dbReference type="NCBI Taxonomy" id="2488728"/>
    <lineage>
        <taxon>Bacteria</taxon>
        <taxon>Pseudomonadati</taxon>
        <taxon>Bacteroidota</taxon>
        <taxon>Flavobacteriia</taxon>
        <taxon>Flavobacteriales</taxon>
        <taxon>Flavobacteriaceae</taxon>
        <taxon>Paenimyroides</taxon>
    </lineage>
</organism>
<dbReference type="RefSeq" id="WP_125019503.1">
    <property type="nucleotide sequence ID" value="NZ_RQVQ01000025.1"/>
</dbReference>
<evidence type="ECO:0000313" key="1">
    <source>
        <dbReference type="EMBL" id="RRJ89577.1"/>
    </source>
</evidence>
<dbReference type="SUPFAM" id="SSF158446">
    <property type="entry name" value="IVS-encoded protein-like"/>
    <property type="match status" value="1"/>
</dbReference>
<dbReference type="PANTHER" id="PTHR38471">
    <property type="entry name" value="FOUR HELIX BUNDLE PROTEIN"/>
    <property type="match status" value="1"/>
</dbReference>